<sequence>MSWEEAHGWVAQEVVELPLLPILECLNLHFQSEQSPMEFAEEIAKESDLYNPFNLVVADLCLKTMVFISNRPKGKPTIQTVNPGIHVLSNASLDTPWPKVTK</sequence>
<dbReference type="EMBL" id="SWLB01000005">
    <property type="protein sequence ID" value="KAF3338642.1"/>
    <property type="molecule type" value="Genomic_DNA"/>
</dbReference>
<evidence type="ECO:0000313" key="2">
    <source>
        <dbReference type="Proteomes" id="UP000623129"/>
    </source>
</evidence>
<dbReference type="InterPro" id="IPR008551">
    <property type="entry name" value="TANGO2"/>
</dbReference>
<organism evidence="1 2">
    <name type="scientific">Carex littledalei</name>
    <dbReference type="NCBI Taxonomy" id="544730"/>
    <lineage>
        <taxon>Eukaryota</taxon>
        <taxon>Viridiplantae</taxon>
        <taxon>Streptophyta</taxon>
        <taxon>Embryophyta</taxon>
        <taxon>Tracheophyta</taxon>
        <taxon>Spermatophyta</taxon>
        <taxon>Magnoliopsida</taxon>
        <taxon>Liliopsida</taxon>
        <taxon>Poales</taxon>
        <taxon>Cyperaceae</taxon>
        <taxon>Cyperoideae</taxon>
        <taxon>Cariceae</taxon>
        <taxon>Carex</taxon>
        <taxon>Carex subgen. Euthyceras</taxon>
    </lineage>
</organism>
<keyword evidence="2" id="KW-1185">Reference proteome</keyword>
<protein>
    <submittedName>
        <fullName evidence="1">Transport and Golgi organization protein 2</fullName>
    </submittedName>
</protein>
<reference evidence="1" key="1">
    <citation type="submission" date="2020-01" db="EMBL/GenBank/DDBJ databases">
        <title>Genome sequence of Kobresia littledalei, the first chromosome-level genome in the family Cyperaceae.</title>
        <authorList>
            <person name="Qu G."/>
        </authorList>
    </citation>
    <scope>NUCLEOTIDE SEQUENCE</scope>
    <source>
        <strain evidence="1">C.B.Clarke</strain>
        <tissue evidence="1">Leaf</tissue>
    </source>
</reference>
<dbReference type="Pfam" id="PF05742">
    <property type="entry name" value="TANGO2"/>
    <property type="match status" value="1"/>
</dbReference>
<accession>A0A833RC47</accession>
<evidence type="ECO:0000313" key="1">
    <source>
        <dbReference type="EMBL" id="KAF3338642.1"/>
    </source>
</evidence>
<dbReference type="PANTHER" id="PTHR17985">
    <property type="entry name" value="SER/THR-RICH PROTEIN T10 IN DGCR REGION"/>
    <property type="match status" value="1"/>
</dbReference>
<proteinExistence type="predicted"/>
<name>A0A833RC47_9POAL</name>
<dbReference type="Proteomes" id="UP000623129">
    <property type="component" value="Unassembled WGS sequence"/>
</dbReference>
<dbReference type="OrthoDB" id="191601at2759"/>
<dbReference type="AlphaFoldDB" id="A0A833RC47"/>
<dbReference type="PANTHER" id="PTHR17985:SF8">
    <property type="entry name" value="TRANSPORT AND GOLGI ORGANIZATION PROTEIN 2 HOMOLOG"/>
    <property type="match status" value="1"/>
</dbReference>
<comment type="caution">
    <text evidence="1">The sequence shown here is derived from an EMBL/GenBank/DDBJ whole genome shotgun (WGS) entry which is preliminary data.</text>
</comment>
<gene>
    <name evidence="1" type="ORF">FCM35_KLT17479</name>
</gene>